<proteinExistence type="predicted"/>
<protein>
    <submittedName>
        <fullName evidence="1">Uncharacterized protein</fullName>
    </submittedName>
</protein>
<name>A0A381XNM0_9ZZZZ</name>
<organism evidence="1">
    <name type="scientific">marine metagenome</name>
    <dbReference type="NCBI Taxonomy" id="408172"/>
    <lineage>
        <taxon>unclassified sequences</taxon>
        <taxon>metagenomes</taxon>
        <taxon>ecological metagenomes</taxon>
    </lineage>
</organism>
<evidence type="ECO:0000313" key="1">
    <source>
        <dbReference type="EMBL" id="SVA66240.1"/>
    </source>
</evidence>
<accession>A0A381XNM0</accession>
<dbReference type="AlphaFoldDB" id="A0A381XNM0"/>
<dbReference type="EMBL" id="UINC01015793">
    <property type="protein sequence ID" value="SVA66240.1"/>
    <property type="molecule type" value="Genomic_DNA"/>
</dbReference>
<reference evidence="1" key="1">
    <citation type="submission" date="2018-05" db="EMBL/GenBank/DDBJ databases">
        <authorList>
            <person name="Lanie J.A."/>
            <person name="Ng W.-L."/>
            <person name="Kazmierczak K.M."/>
            <person name="Andrzejewski T.M."/>
            <person name="Davidsen T.M."/>
            <person name="Wayne K.J."/>
            <person name="Tettelin H."/>
            <person name="Glass J.I."/>
            <person name="Rusch D."/>
            <person name="Podicherti R."/>
            <person name="Tsui H.-C.T."/>
            <person name="Winkler M.E."/>
        </authorList>
    </citation>
    <scope>NUCLEOTIDE SEQUENCE</scope>
</reference>
<gene>
    <name evidence="1" type="ORF">METZ01_LOCUS119094</name>
</gene>
<sequence length="50" mass="5818">MTVSVETCWALSKLWYPDRLQIDWQPKSGKRIQTIFDSIGLKGEFWSVGD</sequence>